<dbReference type="GO" id="GO:0030674">
    <property type="term" value="F:protein-macromolecule adaptor activity"/>
    <property type="evidence" value="ECO:0007669"/>
    <property type="project" value="TreeGrafter"/>
</dbReference>
<keyword evidence="15" id="KW-1185">Reference proteome</keyword>
<reference evidence="15" key="1">
    <citation type="journal article" date="2017" name="bioRxiv">
        <title>Comparative analysis of the genomes of Stylophora pistillata and Acropora digitifera provides evidence for extensive differences between species of corals.</title>
        <authorList>
            <person name="Voolstra C.R."/>
            <person name="Li Y."/>
            <person name="Liew Y.J."/>
            <person name="Baumgarten S."/>
            <person name="Zoccola D."/>
            <person name="Flot J.-F."/>
            <person name="Tambutte S."/>
            <person name="Allemand D."/>
            <person name="Aranda M."/>
        </authorList>
    </citation>
    <scope>NUCLEOTIDE SEQUENCE [LARGE SCALE GENOMIC DNA]</scope>
</reference>
<dbReference type="OrthoDB" id="67850at2759"/>
<evidence type="ECO:0000256" key="8">
    <source>
        <dbReference type="ARBA" id="ARBA00022989"/>
    </source>
</evidence>
<evidence type="ECO:0000256" key="7">
    <source>
        <dbReference type="ARBA" id="ARBA00022927"/>
    </source>
</evidence>
<evidence type="ECO:0000256" key="3">
    <source>
        <dbReference type="ARBA" id="ARBA00005760"/>
    </source>
</evidence>
<dbReference type="GO" id="GO:0051028">
    <property type="term" value="P:mRNA transport"/>
    <property type="evidence" value="ECO:0007669"/>
    <property type="project" value="UniProtKB-KW"/>
</dbReference>
<sequence>MLSNSKFNTGFLYKSELLLEKGIPFCISSSSAAKGLFPDKDVSRTMCKTEYHCLLKGMWMVLSFVLLFRDNFFKQTNGVAIGTKMGPSYANLFVGNIPRDAIANVLDISLDRNVTPLNSISGLLDFFQFWRLVTTGSLILFVWTFGNKLLVLFQTQYLAFFDLVHLSQFSLTRRKQIFSLSQPSGRPDNWTNIFTECLSLIESLTHKLSGEVSLQTHLQQPVLDPKVLGPALINGHTNGHTGQSSPLLSSPYQSPLSVTRRQQSLSSPGTIHLWSDKTGNTRKIPPPSTENGVGVINGFRGRMTEKVDSSVSKINQIPHKVACRLKETPIIGFLFDKIPEAHTQALFADCQLQIWAVEALSRLVVSSYTEDTYGVVQKSLPKIFISFVNLLQALDQHSKLSLALISKPEIQPRPPQPQGYQLRAREIQGILVFHHHAL</sequence>
<gene>
    <name evidence="14" type="primary">ndc1</name>
    <name evidence="14" type="ORF">AWC38_SpisGene4420</name>
</gene>
<comment type="similarity">
    <text evidence="3">Belongs to the NDC1 family.</text>
</comment>
<dbReference type="GO" id="GO:0031965">
    <property type="term" value="C:nuclear membrane"/>
    <property type="evidence" value="ECO:0007669"/>
    <property type="project" value="UniProtKB-SubCell"/>
</dbReference>
<proteinExistence type="inferred from homology"/>
<dbReference type="GO" id="GO:0015031">
    <property type="term" value="P:protein transport"/>
    <property type="evidence" value="ECO:0007669"/>
    <property type="project" value="UniProtKB-KW"/>
</dbReference>
<keyword evidence="8" id="KW-1133">Transmembrane helix</keyword>
<evidence type="ECO:0000256" key="5">
    <source>
        <dbReference type="ARBA" id="ARBA00022692"/>
    </source>
</evidence>
<name>A0A2B4SLN0_STYPI</name>
<comment type="caution">
    <text evidence="14">The sequence shown here is derived from an EMBL/GenBank/DDBJ whole genome shotgun (WGS) entry which is preliminary data.</text>
</comment>
<keyword evidence="5" id="KW-0812">Transmembrane</keyword>
<keyword evidence="9" id="KW-0811">Translocation</keyword>
<dbReference type="EMBL" id="LSMT01000045">
    <property type="protein sequence ID" value="PFX30801.1"/>
    <property type="molecule type" value="Genomic_DNA"/>
</dbReference>
<keyword evidence="7" id="KW-0653">Protein transport</keyword>
<evidence type="ECO:0000256" key="13">
    <source>
        <dbReference type="SAM" id="MobiDB-lite"/>
    </source>
</evidence>
<evidence type="ECO:0000256" key="6">
    <source>
        <dbReference type="ARBA" id="ARBA00022816"/>
    </source>
</evidence>
<accession>A0A2B4SLN0</accession>
<feature type="region of interest" description="Disordered" evidence="13">
    <location>
        <begin position="269"/>
        <end position="294"/>
    </location>
</feature>
<dbReference type="AlphaFoldDB" id="A0A2B4SLN0"/>
<dbReference type="PANTHER" id="PTHR13269:SF6">
    <property type="entry name" value="NUCLEOPORIN NDC1"/>
    <property type="match status" value="1"/>
</dbReference>
<comment type="subcellular location">
    <subcellularLocation>
        <location evidence="1">Nucleus membrane</location>
        <topology evidence="1">Multi-pass membrane protein</topology>
    </subcellularLocation>
    <subcellularLocation>
        <location evidence="2">Nucleus</location>
        <location evidence="2">Nuclear pore complex</location>
    </subcellularLocation>
</comment>
<protein>
    <submittedName>
        <fullName evidence="14">Nucleoporin NDC1</fullName>
    </submittedName>
</protein>
<evidence type="ECO:0000256" key="1">
    <source>
        <dbReference type="ARBA" id="ARBA00004232"/>
    </source>
</evidence>
<evidence type="ECO:0000313" key="14">
    <source>
        <dbReference type="EMBL" id="PFX30801.1"/>
    </source>
</evidence>
<evidence type="ECO:0000313" key="15">
    <source>
        <dbReference type="Proteomes" id="UP000225706"/>
    </source>
</evidence>
<feature type="compositionally biased region" description="Low complexity" evidence="13">
    <location>
        <begin position="243"/>
        <end position="253"/>
    </location>
</feature>
<dbReference type="InterPro" id="IPR019049">
    <property type="entry name" value="Nucleoporin_prot_Ndc1/Nup"/>
</dbReference>
<keyword evidence="11" id="KW-0472">Membrane</keyword>
<organism evidence="14 15">
    <name type="scientific">Stylophora pistillata</name>
    <name type="common">Smooth cauliflower coral</name>
    <dbReference type="NCBI Taxonomy" id="50429"/>
    <lineage>
        <taxon>Eukaryota</taxon>
        <taxon>Metazoa</taxon>
        <taxon>Cnidaria</taxon>
        <taxon>Anthozoa</taxon>
        <taxon>Hexacorallia</taxon>
        <taxon>Scleractinia</taxon>
        <taxon>Astrocoeniina</taxon>
        <taxon>Pocilloporidae</taxon>
        <taxon>Stylophora</taxon>
    </lineage>
</organism>
<evidence type="ECO:0000256" key="12">
    <source>
        <dbReference type="ARBA" id="ARBA00023242"/>
    </source>
</evidence>
<dbReference type="Proteomes" id="UP000225706">
    <property type="component" value="Unassembled WGS sequence"/>
</dbReference>
<evidence type="ECO:0000256" key="11">
    <source>
        <dbReference type="ARBA" id="ARBA00023136"/>
    </source>
</evidence>
<keyword evidence="4" id="KW-0813">Transport</keyword>
<keyword evidence="12" id="KW-0539">Nucleus</keyword>
<evidence type="ECO:0000256" key="9">
    <source>
        <dbReference type="ARBA" id="ARBA00023010"/>
    </source>
</evidence>
<dbReference type="STRING" id="50429.A0A2B4SLN0"/>
<dbReference type="PANTHER" id="PTHR13269">
    <property type="entry name" value="NUCLEOPORIN NDC1"/>
    <property type="match status" value="1"/>
</dbReference>
<dbReference type="GO" id="GO:0070762">
    <property type="term" value="C:nuclear pore transmembrane ring"/>
    <property type="evidence" value="ECO:0007669"/>
    <property type="project" value="TreeGrafter"/>
</dbReference>
<evidence type="ECO:0000256" key="4">
    <source>
        <dbReference type="ARBA" id="ARBA00022448"/>
    </source>
</evidence>
<keyword evidence="6" id="KW-0509">mRNA transport</keyword>
<keyword evidence="10" id="KW-0906">Nuclear pore complex</keyword>
<evidence type="ECO:0000256" key="10">
    <source>
        <dbReference type="ARBA" id="ARBA00023132"/>
    </source>
</evidence>
<dbReference type="GO" id="GO:0006999">
    <property type="term" value="P:nuclear pore organization"/>
    <property type="evidence" value="ECO:0007669"/>
    <property type="project" value="TreeGrafter"/>
</dbReference>
<dbReference type="Pfam" id="PF09531">
    <property type="entry name" value="Ndc1_Nup"/>
    <property type="match status" value="1"/>
</dbReference>
<feature type="region of interest" description="Disordered" evidence="13">
    <location>
        <begin position="233"/>
        <end position="253"/>
    </location>
</feature>
<evidence type="ECO:0000256" key="2">
    <source>
        <dbReference type="ARBA" id="ARBA00004567"/>
    </source>
</evidence>